<evidence type="ECO:0000259" key="5">
    <source>
        <dbReference type="PROSITE" id="PS50977"/>
    </source>
</evidence>
<keyword evidence="1" id="KW-0805">Transcription regulation</keyword>
<dbReference type="Pfam" id="PF00440">
    <property type="entry name" value="TetR_N"/>
    <property type="match status" value="1"/>
</dbReference>
<comment type="caution">
    <text evidence="6">The sequence shown here is derived from an EMBL/GenBank/DDBJ whole genome shotgun (WGS) entry which is preliminary data.</text>
</comment>
<dbReference type="InterPro" id="IPR001647">
    <property type="entry name" value="HTH_TetR"/>
</dbReference>
<dbReference type="Gene3D" id="1.10.357.10">
    <property type="entry name" value="Tetracycline Repressor, domain 2"/>
    <property type="match status" value="1"/>
</dbReference>
<keyword evidence="3" id="KW-0804">Transcription</keyword>
<gene>
    <name evidence="6" type="ORF">GCM10009092_22370</name>
</gene>
<dbReference type="InterPro" id="IPR036271">
    <property type="entry name" value="Tet_transcr_reg_TetR-rel_C_sf"/>
</dbReference>
<evidence type="ECO:0000313" key="6">
    <source>
        <dbReference type="EMBL" id="GAA0357677.1"/>
    </source>
</evidence>
<evidence type="ECO:0000313" key="7">
    <source>
        <dbReference type="Proteomes" id="UP001501757"/>
    </source>
</evidence>
<dbReference type="EMBL" id="BAAAEI010000012">
    <property type="protein sequence ID" value="GAA0357677.1"/>
    <property type="molecule type" value="Genomic_DNA"/>
</dbReference>
<evidence type="ECO:0000256" key="4">
    <source>
        <dbReference type="PROSITE-ProRule" id="PRU00335"/>
    </source>
</evidence>
<feature type="domain" description="HTH tetR-type" evidence="5">
    <location>
        <begin position="9"/>
        <end position="69"/>
    </location>
</feature>
<dbReference type="PANTHER" id="PTHR47506">
    <property type="entry name" value="TRANSCRIPTIONAL REGULATORY PROTEIN"/>
    <property type="match status" value="1"/>
</dbReference>
<keyword evidence="2 4" id="KW-0238">DNA-binding</keyword>
<organism evidence="6 7">
    <name type="scientific">Bowmanella denitrificans</name>
    <dbReference type="NCBI Taxonomy" id="366582"/>
    <lineage>
        <taxon>Bacteria</taxon>
        <taxon>Pseudomonadati</taxon>
        <taxon>Pseudomonadota</taxon>
        <taxon>Gammaproteobacteria</taxon>
        <taxon>Alteromonadales</taxon>
        <taxon>Alteromonadaceae</taxon>
        <taxon>Bowmanella</taxon>
    </lineage>
</organism>
<evidence type="ECO:0000256" key="2">
    <source>
        <dbReference type="ARBA" id="ARBA00023125"/>
    </source>
</evidence>
<dbReference type="SUPFAM" id="SSF48498">
    <property type="entry name" value="Tetracyclin repressor-like, C-terminal domain"/>
    <property type="match status" value="1"/>
</dbReference>
<dbReference type="Gene3D" id="1.10.10.60">
    <property type="entry name" value="Homeodomain-like"/>
    <property type="match status" value="1"/>
</dbReference>
<proteinExistence type="predicted"/>
<sequence>MPYSKDHKHQSRRSILQAARDLFCLHGFDRVSINQIMRRAKMTHGAFYNHFKSKEELYSAAFVDSLKASRTARLVKGPLSIQNLVALATSYWNLQETKSLELPGPEAILFNEIGNNNNEVQALFSQAYSSLVKMLETRIKALSRLNKQPQTSDQGLIANRARVVLVSLVGAVTVARVIADEDERRQLLQAAQEQILALLGADKLPVS</sequence>
<dbReference type="RefSeq" id="WP_102794612.1">
    <property type="nucleotide sequence ID" value="NZ_BAAAEI010000012.1"/>
</dbReference>
<evidence type="ECO:0000256" key="1">
    <source>
        <dbReference type="ARBA" id="ARBA00023015"/>
    </source>
</evidence>
<dbReference type="PANTHER" id="PTHR47506:SF7">
    <property type="entry name" value="TRANSCRIPTIONAL REGULATORY PROTEIN"/>
    <property type="match status" value="1"/>
</dbReference>
<evidence type="ECO:0000256" key="3">
    <source>
        <dbReference type="ARBA" id="ARBA00023163"/>
    </source>
</evidence>
<dbReference type="PRINTS" id="PR00455">
    <property type="entry name" value="HTHTETR"/>
</dbReference>
<dbReference type="InterPro" id="IPR009057">
    <property type="entry name" value="Homeodomain-like_sf"/>
</dbReference>
<dbReference type="PROSITE" id="PS50977">
    <property type="entry name" value="HTH_TETR_2"/>
    <property type="match status" value="1"/>
</dbReference>
<reference evidence="7" key="1">
    <citation type="journal article" date="2019" name="Int. J. Syst. Evol. Microbiol.">
        <title>The Global Catalogue of Microorganisms (GCM) 10K type strain sequencing project: providing services to taxonomists for standard genome sequencing and annotation.</title>
        <authorList>
            <consortium name="The Broad Institute Genomics Platform"/>
            <consortium name="The Broad Institute Genome Sequencing Center for Infectious Disease"/>
            <person name="Wu L."/>
            <person name="Ma J."/>
        </authorList>
    </citation>
    <scope>NUCLEOTIDE SEQUENCE [LARGE SCALE GENOMIC DNA]</scope>
    <source>
        <strain evidence="7">JCM 13378</strain>
    </source>
</reference>
<name>A0ABP3GY06_9ALTE</name>
<dbReference type="SUPFAM" id="SSF46689">
    <property type="entry name" value="Homeodomain-like"/>
    <property type="match status" value="1"/>
</dbReference>
<protein>
    <recommendedName>
        <fullName evidence="5">HTH tetR-type domain-containing protein</fullName>
    </recommendedName>
</protein>
<keyword evidence="7" id="KW-1185">Reference proteome</keyword>
<feature type="DNA-binding region" description="H-T-H motif" evidence="4">
    <location>
        <begin position="32"/>
        <end position="51"/>
    </location>
</feature>
<dbReference type="Proteomes" id="UP001501757">
    <property type="component" value="Unassembled WGS sequence"/>
</dbReference>
<accession>A0ABP3GY06</accession>